<reference evidence="3" key="2">
    <citation type="submission" date="2022-10" db="EMBL/GenBank/DDBJ databases">
        <title>The complete genomes of actinobacterial strains from the NBC collection.</title>
        <authorList>
            <person name="Joergensen T.S."/>
            <person name="Alvarez Arevalo M."/>
            <person name="Sterndorff E.B."/>
            <person name="Faurdal D."/>
            <person name="Vuksanovic O."/>
            <person name="Mourched A.-S."/>
            <person name="Charusanti P."/>
            <person name="Shaw S."/>
            <person name="Blin K."/>
            <person name="Weber T."/>
        </authorList>
    </citation>
    <scope>NUCLEOTIDE SEQUENCE</scope>
    <source>
        <strain evidence="3">NBC_01256</strain>
    </source>
</reference>
<evidence type="ECO:0000313" key="5">
    <source>
        <dbReference type="Proteomes" id="UP001432292"/>
    </source>
</evidence>
<dbReference type="Proteomes" id="UP001432292">
    <property type="component" value="Chromosome"/>
</dbReference>
<dbReference type="EMBL" id="BLIN01000003">
    <property type="protein sequence ID" value="GFE06454.1"/>
    <property type="molecule type" value="Genomic_DNA"/>
</dbReference>
<reference evidence="2 4" key="1">
    <citation type="submission" date="2019-12" db="EMBL/GenBank/DDBJ databases">
        <title>Whole genome shotgun sequence of Streptomyces caniferus NBRC 15389.</title>
        <authorList>
            <person name="Ichikawa N."/>
            <person name="Kimura A."/>
            <person name="Kitahashi Y."/>
            <person name="Komaki H."/>
            <person name="Tamura T."/>
        </authorList>
    </citation>
    <scope>NUCLEOTIDE SEQUENCE [LARGE SCALE GENOMIC DNA]</scope>
    <source>
        <strain evidence="2 4">NBRC 15389</strain>
    </source>
</reference>
<feature type="region of interest" description="Disordered" evidence="1">
    <location>
        <begin position="1"/>
        <end position="23"/>
    </location>
</feature>
<dbReference type="Proteomes" id="UP000435837">
    <property type="component" value="Unassembled WGS sequence"/>
</dbReference>
<sequence>MAKVSAAPKSESHAARQPKRIGFSVETVKTAQVKSVPNLEVDQKDV</sequence>
<dbReference type="AlphaFoldDB" id="A0A640S6M7"/>
<name>A0A640S6M7_9ACTN</name>
<dbReference type="EMBL" id="CP108473">
    <property type="protein sequence ID" value="WUS21638.1"/>
    <property type="molecule type" value="Genomic_DNA"/>
</dbReference>
<dbReference type="RefSeq" id="WP_159474175.1">
    <property type="nucleotide sequence ID" value="NZ_BAAATH010000075.1"/>
</dbReference>
<proteinExistence type="predicted"/>
<evidence type="ECO:0000313" key="3">
    <source>
        <dbReference type="EMBL" id="WUS21638.1"/>
    </source>
</evidence>
<evidence type="ECO:0000313" key="2">
    <source>
        <dbReference type="EMBL" id="GFE06454.1"/>
    </source>
</evidence>
<dbReference type="OrthoDB" id="9885150at2"/>
<evidence type="ECO:0000313" key="4">
    <source>
        <dbReference type="Proteomes" id="UP000435837"/>
    </source>
</evidence>
<keyword evidence="5" id="KW-1185">Reference proteome</keyword>
<accession>A0A640S6M7</accession>
<dbReference type="GeneID" id="96639846"/>
<gene>
    <name evidence="3" type="ORF">OG727_04625</name>
    <name evidence="2" type="ORF">Scani_27220</name>
</gene>
<organism evidence="2 4">
    <name type="scientific">Streptomyces caniferus</name>
    <dbReference type="NCBI Taxonomy" id="285557"/>
    <lineage>
        <taxon>Bacteria</taxon>
        <taxon>Bacillati</taxon>
        <taxon>Actinomycetota</taxon>
        <taxon>Actinomycetes</taxon>
        <taxon>Kitasatosporales</taxon>
        <taxon>Streptomycetaceae</taxon>
        <taxon>Streptomyces</taxon>
    </lineage>
</organism>
<evidence type="ECO:0000256" key="1">
    <source>
        <dbReference type="SAM" id="MobiDB-lite"/>
    </source>
</evidence>
<protein>
    <submittedName>
        <fullName evidence="2">Uncharacterized protein</fullName>
    </submittedName>
</protein>